<dbReference type="AlphaFoldDB" id="A0A3E2H6S2"/>
<comment type="caution">
    <text evidence="2">The sequence shown here is derived from an EMBL/GenBank/DDBJ whole genome shotgun (WGS) entry which is preliminary data.</text>
</comment>
<dbReference type="OrthoDB" id="2308815at2759"/>
<dbReference type="PANTHER" id="PTHR48229:SF1">
    <property type="entry name" value="ALPHA METHYLACYL-COA RACEMASE-RELATED"/>
    <property type="match status" value="1"/>
</dbReference>
<dbReference type="Gene3D" id="3.40.50.10540">
    <property type="entry name" value="Crotonobetainyl-coa:carnitine coa-transferase, domain 1"/>
    <property type="match status" value="1"/>
</dbReference>
<dbReference type="PANTHER" id="PTHR48229">
    <property type="entry name" value="CAIB/BAIF FAMILY ENZYME (AFU_ORTHOLOGUE AFUA_1G05360)-RELATED"/>
    <property type="match status" value="1"/>
</dbReference>
<dbReference type="STRING" id="5539.A0A3E2H6S2"/>
<sequence>MSPTKTSLLYSYSTIVEAQKLFSTLISDNNLPLSPEIRACAQHITICGKETWPTIPTPWKETEAITTFKALEAATAIALGKLRFGFDQTGTVDADHATTFLFMNYLSSIDGYGKWDAKSVERLKPTDLFEAQSNLYRRLSSGIYKTKDPNIYYHTHGSLDSTPTLQLIGLPGYNPKLTRYDEIVNQIQNHCSKFTAEELDAGTERNRQAGGPVLKRVDFLKTAQGQAVTKEPLISMTELESSSPPALWPVLPPSSGSDKPQILAGIKILDLSRVIAGPVISRTLAEYGANVLKVTSTALPDVPYFQLDLNFGKRTTDLNLKDPEDRKKFEALLDDGVDVIIDGYRTGSLERLGYGYQSLVKRFATRGKGFVYVAENCFGFSGPWKESSGWQPIADAVSGVAWGHGQALGLDQPVLPPFAIADFATGELGVIAALTGLWNRAVKGGSYLATVSLTKYNLWLQSLGQLPPEVWDRVFEAHAAVPQTIPKIPGEPEISMRALNHLSNFDIVSKAAMQSMKHLHPGLFDDRYMFEAESPGFGKDGKPGLVKSCKPVVSLSATRNEFTRTTRPNGHDKPIWN</sequence>
<feature type="non-terminal residue" evidence="2">
    <location>
        <position position="1"/>
    </location>
</feature>
<dbReference type="SUPFAM" id="SSF89796">
    <property type="entry name" value="CoA-transferase family III (CaiB/BaiF)"/>
    <property type="match status" value="2"/>
</dbReference>
<dbReference type="InterPro" id="IPR003673">
    <property type="entry name" value="CoA-Trfase_fam_III"/>
</dbReference>
<proteinExistence type="inferred from homology"/>
<feature type="non-terminal residue" evidence="2">
    <location>
        <position position="577"/>
    </location>
</feature>
<dbReference type="Proteomes" id="UP000258309">
    <property type="component" value="Unassembled WGS sequence"/>
</dbReference>
<accession>A0A3E2H6S2</accession>
<protein>
    <submittedName>
        <fullName evidence="2">Uncharacterized protein</fullName>
    </submittedName>
</protein>
<evidence type="ECO:0000313" key="3">
    <source>
        <dbReference type="Proteomes" id="UP000258309"/>
    </source>
</evidence>
<comment type="similarity">
    <text evidence="1">Belongs to the CoA-transferase III family.</text>
</comment>
<reference evidence="2 3" key="1">
    <citation type="submission" date="2018-05" db="EMBL/GenBank/DDBJ databases">
        <title>Draft genome sequence of Scytalidium lignicola DSM 105466, a ubiquitous saprotrophic fungus.</title>
        <authorList>
            <person name="Buettner E."/>
            <person name="Gebauer A.M."/>
            <person name="Hofrichter M."/>
            <person name="Liers C."/>
            <person name="Kellner H."/>
        </authorList>
    </citation>
    <scope>NUCLEOTIDE SEQUENCE [LARGE SCALE GENOMIC DNA]</scope>
    <source>
        <strain evidence="2 3">DSM 105466</strain>
    </source>
</reference>
<name>A0A3E2H6S2_SCYLI</name>
<evidence type="ECO:0000313" key="2">
    <source>
        <dbReference type="EMBL" id="RFU28981.1"/>
    </source>
</evidence>
<dbReference type="EMBL" id="NCSJ02000144">
    <property type="protein sequence ID" value="RFU28981.1"/>
    <property type="molecule type" value="Genomic_DNA"/>
</dbReference>
<dbReference type="InterPro" id="IPR023606">
    <property type="entry name" value="CoA-Trfase_III_dom_1_sf"/>
</dbReference>
<evidence type="ECO:0000256" key="1">
    <source>
        <dbReference type="ARBA" id="ARBA00008383"/>
    </source>
</evidence>
<keyword evidence="3" id="KW-1185">Reference proteome</keyword>
<gene>
    <name evidence="2" type="ORF">B7463_g7377</name>
</gene>
<dbReference type="GO" id="GO:0003824">
    <property type="term" value="F:catalytic activity"/>
    <property type="evidence" value="ECO:0007669"/>
    <property type="project" value="InterPro"/>
</dbReference>
<dbReference type="Pfam" id="PF02515">
    <property type="entry name" value="CoA_transf_3"/>
    <property type="match status" value="1"/>
</dbReference>
<dbReference type="InterPro" id="IPR052985">
    <property type="entry name" value="CoA-trans_III_biosynth/detox"/>
</dbReference>
<organism evidence="2 3">
    <name type="scientific">Scytalidium lignicola</name>
    <name type="common">Hyphomycete</name>
    <dbReference type="NCBI Taxonomy" id="5539"/>
    <lineage>
        <taxon>Eukaryota</taxon>
        <taxon>Fungi</taxon>
        <taxon>Dikarya</taxon>
        <taxon>Ascomycota</taxon>
        <taxon>Pezizomycotina</taxon>
        <taxon>Leotiomycetes</taxon>
        <taxon>Leotiomycetes incertae sedis</taxon>
        <taxon>Scytalidium</taxon>
    </lineage>
</organism>